<sequence>MSPAAGKRDTFYLQDTLIIISEPKLQMKLRKRKTSNSRAMRNSLAKPNLQTGTNNSQQKYEESVVFELERRLHGTPNPTNFGRNTSKTWNQISEGQLKNNSEESFQEVDPRNMKTSATIKNLSFVEYIRHSTTSIPDLLGTFLKTDSSAQTTKPKTAMTSQESTFKKTLAVSPRQAQETTQQLIMNLRLASSIETLTASLEALNQHLILFPSCKGFVWQEKSTVTLLRHRQIYKQDERLQAALRETCALIGLVDPVQSRGIRVLSIDGGGTRGVIPLEVLKMLEDKTGKKVHQLFDYICGVSTGAILAFMLGLARFPLEECADMYREFSSKVFQQNRLVGTVKMGWSHSYYNSETWERILKKQLGNRVLIKTSRDQQSPKVSAEFTLESNIHQDGGIIMNNPCALAVHESRLLWPKHPFQCVLSLGTGRYDNSKRMPATSTSLKAKITNLISSATDTEGVHTLLDDLLAPNVYFRFNPMLSAEVSLDENRPGALEKLQRDTQNYLERNQHKAAKLCLVLGRERSSADRAVCWVKEKSWEVRHRLM</sequence>
<evidence type="ECO:0000256" key="2">
    <source>
        <dbReference type="ARBA" id="ARBA00022963"/>
    </source>
</evidence>
<keyword evidence="3" id="KW-0443">Lipid metabolism</keyword>
<dbReference type="EMBL" id="CM012443">
    <property type="protein sequence ID" value="RVE70891.1"/>
    <property type="molecule type" value="Genomic_DNA"/>
</dbReference>
<reference evidence="7 8" key="1">
    <citation type="submission" date="2018-11" db="EMBL/GenBank/DDBJ databases">
        <authorList>
            <person name="Lopez-Roques C."/>
            <person name="Donnadieu C."/>
            <person name="Bouchez O."/>
            <person name="Klopp C."/>
            <person name="Cabau C."/>
            <person name="Zahm M."/>
        </authorList>
    </citation>
    <scope>NUCLEOTIDE SEQUENCE [LARGE SCALE GENOMIC DNA]</scope>
    <source>
        <strain evidence="7">RS831</strain>
        <tissue evidence="7">Whole body</tissue>
    </source>
</reference>
<keyword evidence="8" id="KW-1185">Reference proteome</keyword>
<feature type="short sequence motif" description="GXSXG" evidence="4">
    <location>
        <begin position="300"/>
        <end position="304"/>
    </location>
</feature>
<dbReference type="Proteomes" id="UP000283210">
    <property type="component" value="Chromosome 7"/>
</dbReference>
<dbReference type="PANTHER" id="PTHR24185:SF1">
    <property type="entry name" value="CALCIUM-INDEPENDENT PHOSPHOLIPASE A2-GAMMA"/>
    <property type="match status" value="1"/>
</dbReference>
<evidence type="ECO:0000259" key="6">
    <source>
        <dbReference type="PROSITE" id="PS51635"/>
    </source>
</evidence>
<gene>
    <name evidence="7" type="ORF">OJAV_G00068490</name>
</gene>
<dbReference type="Pfam" id="PF01734">
    <property type="entry name" value="Patatin"/>
    <property type="match status" value="1"/>
</dbReference>
<dbReference type="OrthoDB" id="630895at2759"/>
<dbReference type="InterPro" id="IPR016035">
    <property type="entry name" value="Acyl_Trfase/lysoPLipase"/>
</dbReference>
<feature type="compositionally biased region" description="Polar residues" evidence="5">
    <location>
        <begin position="48"/>
        <end position="58"/>
    </location>
</feature>
<dbReference type="SUPFAM" id="SSF52151">
    <property type="entry name" value="FabD/lysophospholipase-like"/>
    <property type="match status" value="1"/>
</dbReference>
<feature type="domain" description="PNPLA" evidence="6">
    <location>
        <begin position="264"/>
        <end position="496"/>
    </location>
</feature>
<dbReference type="GO" id="GO:0016042">
    <property type="term" value="P:lipid catabolic process"/>
    <property type="evidence" value="ECO:0007669"/>
    <property type="project" value="UniProtKB-KW"/>
</dbReference>
<dbReference type="GO" id="GO:0016020">
    <property type="term" value="C:membrane"/>
    <property type="evidence" value="ECO:0007669"/>
    <property type="project" value="TreeGrafter"/>
</dbReference>
<dbReference type="InterPro" id="IPR002641">
    <property type="entry name" value="PNPLA_dom"/>
</dbReference>
<evidence type="ECO:0000256" key="4">
    <source>
        <dbReference type="PROSITE-ProRule" id="PRU01161"/>
    </source>
</evidence>
<dbReference type="GO" id="GO:0019369">
    <property type="term" value="P:arachidonate metabolic process"/>
    <property type="evidence" value="ECO:0007669"/>
    <property type="project" value="TreeGrafter"/>
</dbReference>
<comment type="caution">
    <text evidence="4">Lacks conserved residue(s) required for the propagation of feature annotation.</text>
</comment>
<evidence type="ECO:0000256" key="1">
    <source>
        <dbReference type="ARBA" id="ARBA00022801"/>
    </source>
</evidence>
<dbReference type="PANTHER" id="PTHR24185">
    <property type="entry name" value="CALCIUM-INDEPENDENT PHOSPHOLIPASE A2-GAMMA"/>
    <property type="match status" value="1"/>
</dbReference>
<accession>A0A437D840</accession>
<reference evidence="7 8" key="2">
    <citation type="submission" date="2019-01" db="EMBL/GenBank/DDBJ databases">
        <title>A chromosome length genome reference of the Java medaka (oryzias javanicus).</title>
        <authorList>
            <person name="Herpin A."/>
            <person name="Takehana Y."/>
            <person name="Naruse K."/>
            <person name="Ansai S."/>
            <person name="Kawaguchi M."/>
        </authorList>
    </citation>
    <scope>NUCLEOTIDE SEQUENCE [LARGE SCALE GENOMIC DNA]</scope>
    <source>
        <strain evidence="7">RS831</strain>
        <tissue evidence="7">Whole body</tissue>
    </source>
</reference>
<keyword evidence="1" id="KW-0378">Hydrolase</keyword>
<keyword evidence="2" id="KW-0442">Lipid degradation</keyword>
<dbReference type="PROSITE" id="PS51635">
    <property type="entry name" value="PNPLA"/>
    <property type="match status" value="1"/>
</dbReference>
<evidence type="ECO:0000256" key="3">
    <source>
        <dbReference type="ARBA" id="ARBA00023098"/>
    </source>
</evidence>
<feature type="region of interest" description="Disordered" evidence="5">
    <location>
        <begin position="31"/>
        <end position="58"/>
    </location>
</feature>
<dbReference type="Gene3D" id="3.40.1090.10">
    <property type="entry name" value="Cytosolic phospholipase A2 catalytic domain"/>
    <property type="match status" value="2"/>
</dbReference>
<proteinExistence type="predicted"/>
<evidence type="ECO:0000256" key="5">
    <source>
        <dbReference type="SAM" id="MobiDB-lite"/>
    </source>
</evidence>
<protein>
    <recommendedName>
        <fullName evidence="6">PNPLA domain-containing protein</fullName>
    </recommendedName>
</protein>
<evidence type="ECO:0000313" key="7">
    <source>
        <dbReference type="EMBL" id="RVE70891.1"/>
    </source>
</evidence>
<feature type="short sequence motif" description="GXGXXG" evidence="4">
    <location>
        <begin position="268"/>
        <end position="273"/>
    </location>
</feature>
<name>A0A437D840_ORYJA</name>
<organism evidence="7 8">
    <name type="scientific">Oryzias javanicus</name>
    <name type="common">Javanese ricefish</name>
    <name type="synonym">Aplocheilus javanicus</name>
    <dbReference type="NCBI Taxonomy" id="123683"/>
    <lineage>
        <taxon>Eukaryota</taxon>
        <taxon>Metazoa</taxon>
        <taxon>Chordata</taxon>
        <taxon>Craniata</taxon>
        <taxon>Vertebrata</taxon>
        <taxon>Euteleostomi</taxon>
        <taxon>Actinopterygii</taxon>
        <taxon>Neopterygii</taxon>
        <taxon>Teleostei</taxon>
        <taxon>Neoteleostei</taxon>
        <taxon>Acanthomorphata</taxon>
        <taxon>Ovalentaria</taxon>
        <taxon>Atherinomorphae</taxon>
        <taxon>Beloniformes</taxon>
        <taxon>Adrianichthyidae</taxon>
        <taxon>Oryziinae</taxon>
        <taxon>Oryzias</taxon>
    </lineage>
</organism>
<evidence type="ECO:0000313" key="8">
    <source>
        <dbReference type="Proteomes" id="UP000283210"/>
    </source>
</evidence>
<dbReference type="AlphaFoldDB" id="A0A437D840"/>
<dbReference type="GO" id="GO:0047499">
    <property type="term" value="F:calcium-independent phospholipase A2 activity"/>
    <property type="evidence" value="ECO:0007669"/>
    <property type="project" value="TreeGrafter"/>
</dbReference>